<feature type="region of interest" description="Disordered" evidence="5">
    <location>
        <begin position="1"/>
        <end position="22"/>
    </location>
</feature>
<dbReference type="InterPro" id="IPR036188">
    <property type="entry name" value="FAD/NAD-bd_sf"/>
</dbReference>
<dbReference type="PANTHER" id="PTHR43557:SF2">
    <property type="entry name" value="RIESKE DOMAIN-CONTAINING PROTEIN-RELATED"/>
    <property type="match status" value="1"/>
</dbReference>
<keyword evidence="4" id="KW-0560">Oxidoreductase</keyword>
<evidence type="ECO:0000313" key="9">
    <source>
        <dbReference type="Proteomes" id="UP001596122"/>
    </source>
</evidence>
<keyword evidence="3" id="KW-0274">FAD</keyword>
<dbReference type="PRINTS" id="PR00411">
    <property type="entry name" value="PNDRDTASEI"/>
</dbReference>
<dbReference type="Pfam" id="PF14759">
    <property type="entry name" value="Reductase_C"/>
    <property type="match status" value="1"/>
</dbReference>
<keyword evidence="2" id="KW-0285">Flavoprotein</keyword>
<comment type="cofactor">
    <cofactor evidence="1">
        <name>FAD</name>
        <dbReference type="ChEBI" id="CHEBI:57692"/>
    </cofactor>
</comment>
<dbReference type="SUPFAM" id="SSF51905">
    <property type="entry name" value="FAD/NAD(P)-binding domain"/>
    <property type="match status" value="1"/>
</dbReference>
<dbReference type="EMBL" id="JBHSLD010000007">
    <property type="protein sequence ID" value="MFC5380590.1"/>
    <property type="molecule type" value="Genomic_DNA"/>
</dbReference>
<dbReference type="InterPro" id="IPR023753">
    <property type="entry name" value="FAD/NAD-binding_dom"/>
</dbReference>
<reference evidence="9" key="1">
    <citation type="journal article" date="2019" name="Int. J. Syst. Evol. Microbiol.">
        <title>The Global Catalogue of Microorganisms (GCM) 10K type strain sequencing project: providing services to taxonomists for standard genome sequencing and annotation.</title>
        <authorList>
            <consortium name="The Broad Institute Genomics Platform"/>
            <consortium name="The Broad Institute Genome Sequencing Center for Infectious Disease"/>
            <person name="Wu L."/>
            <person name="Ma J."/>
        </authorList>
    </citation>
    <scope>NUCLEOTIDE SEQUENCE [LARGE SCALE GENOMIC DNA]</scope>
    <source>
        <strain evidence="9">CCUG 43114</strain>
    </source>
</reference>
<feature type="domain" description="Reductase C-terminal" evidence="7">
    <location>
        <begin position="343"/>
        <end position="422"/>
    </location>
</feature>
<evidence type="ECO:0000256" key="1">
    <source>
        <dbReference type="ARBA" id="ARBA00001974"/>
    </source>
</evidence>
<dbReference type="Gene3D" id="3.30.390.30">
    <property type="match status" value="1"/>
</dbReference>
<feature type="domain" description="FAD/NAD(P)-binding" evidence="6">
    <location>
        <begin position="26"/>
        <end position="318"/>
    </location>
</feature>
<evidence type="ECO:0000256" key="4">
    <source>
        <dbReference type="ARBA" id="ARBA00023002"/>
    </source>
</evidence>
<evidence type="ECO:0000256" key="2">
    <source>
        <dbReference type="ARBA" id="ARBA00022630"/>
    </source>
</evidence>
<evidence type="ECO:0000256" key="5">
    <source>
        <dbReference type="SAM" id="MobiDB-lite"/>
    </source>
</evidence>
<dbReference type="Gene3D" id="3.50.50.60">
    <property type="entry name" value="FAD/NAD(P)-binding domain"/>
    <property type="match status" value="2"/>
</dbReference>
<sequence>MGSAPTTQPTTQPTTDPRPLLPPEGRLVVVGGGVAAATLCQAVRRGGFTGEVVVVGQEPHAPYDRPPLSKQVLLGDAPVPPSPHGGVADLGVGGGDVDLRPGVTATGLDPAARVVRTRSEDRDHEVAYDAVVVATGSEPVRLPGDGPQLTLRRWEDAVALRARLRPGARVVVVGAGWVGAEVATAALRHGADVTCLEAAGAPAAAVVGEEVADRVLLPLWRDVDLRLGTPVESVGPDGVRLAGGAVVPADVVVTGVGVRPAVAWLDGSGLAVDAGGVLVDEHLRAGPAGVLAVGDAAHRWSPRWGRRVRAEHWEEAVHGAGAAAEVLLAGGEAPLPVHDPVPYVWSDQLGVRLQLVGLPGAADRVVWREHDSGAPTALWLGEDGRLEAVLAVDRPREAAAARRAVGAVRDLDRLVDAGTPLHRA</sequence>
<dbReference type="InterPro" id="IPR016156">
    <property type="entry name" value="FAD/NAD-linked_Rdtase_dimer_sf"/>
</dbReference>
<dbReference type="InterPro" id="IPR050446">
    <property type="entry name" value="FAD-oxidoreductase/Apoptosis"/>
</dbReference>
<protein>
    <submittedName>
        <fullName evidence="8">NAD(P)/FAD-dependent oxidoreductase</fullName>
    </submittedName>
</protein>
<keyword evidence="9" id="KW-1185">Reference proteome</keyword>
<gene>
    <name evidence="8" type="ORF">ACFPJ6_07300</name>
</gene>
<dbReference type="SUPFAM" id="SSF55424">
    <property type="entry name" value="FAD/NAD-linked reductases, dimerisation (C-terminal) domain"/>
    <property type="match status" value="1"/>
</dbReference>
<evidence type="ECO:0000256" key="3">
    <source>
        <dbReference type="ARBA" id="ARBA00022827"/>
    </source>
</evidence>
<accession>A0ABW0GL27</accession>
<proteinExistence type="predicted"/>
<name>A0ABW0GL27_9MICO</name>
<dbReference type="RefSeq" id="WP_340267985.1">
    <property type="nucleotide sequence ID" value="NZ_JBBEOG010000002.1"/>
</dbReference>
<evidence type="ECO:0000313" key="8">
    <source>
        <dbReference type="EMBL" id="MFC5380590.1"/>
    </source>
</evidence>
<dbReference type="Pfam" id="PF07992">
    <property type="entry name" value="Pyr_redox_2"/>
    <property type="match status" value="1"/>
</dbReference>
<dbReference type="PANTHER" id="PTHR43557">
    <property type="entry name" value="APOPTOSIS-INDUCING FACTOR 1"/>
    <property type="match status" value="1"/>
</dbReference>
<dbReference type="PRINTS" id="PR00368">
    <property type="entry name" value="FADPNR"/>
</dbReference>
<dbReference type="Proteomes" id="UP001596122">
    <property type="component" value="Unassembled WGS sequence"/>
</dbReference>
<organism evidence="8 9">
    <name type="scientific">Aquipuribacter nitratireducens</name>
    <dbReference type="NCBI Taxonomy" id="650104"/>
    <lineage>
        <taxon>Bacteria</taxon>
        <taxon>Bacillati</taxon>
        <taxon>Actinomycetota</taxon>
        <taxon>Actinomycetes</taxon>
        <taxon>Micrococcales</taxon>
        <taxon>Intrasporangiaceae</taxon>
        <taxon>Aquipuribacter</taxon>
    </lineage>
</organism>
<evidence type="ECO:0000259" key="6">
    <source>
        <dbReference type="Pfam" id="PF07992"/>
    </source>
</evidence>
<comment type="caution">
    <text evidence="8">The sequence shown here is derived from an EMBL/GenBank/DDBJ whole genome shotgun (WGS) entry which is preliminary data.</text>
</comment>
<dbReference type="InterPro" id="IPR028202">
    <property type="entry name" value="Reductase_C"/>
</dbReference>
<evidence type="ECO:0000259" key="7">
    <source>
        <dbReference type="Pfam" id="PF14759"/>
    </source>
</evidence>